<dbReference type="GO" id="GO:0006382">
    <property type="term" value="P:adenosine to inosine editing"/>
    <property type="evidence" value="ECO:0007669"/>
    <property type="project" value="TreeGrafter"/>
</dbReference>
<reference evidence="3" key="2">
    <citation type="submission" date="2015-01" db="EMBL/GenBank/DDBJ databases">
        <title>Evolutionary Origins and Diversification of the Mycorrhizal Mutualists.</title>
        <authorList>
            <consortium name="DOE Joint Genome Institute"/>
            <consortium name="Mycorrhizal Genomics Consortium"/>
            <person name="Kohler A."/>
            <person name="Kuo A."/>
            <person name="Nagy L.G."/>
            <person name="Floudas D."/>
            <person name="Copeland A."/>
            <person name="Barry K.W."/>
            <person name="Cichocki N."/>
            <person name="Veneault-Fourrey C."/>
            <person name="LaButti K."/>
            <person name="Lindquist E.A."/>
            <person name="Lipzen A."/>
            <person name="Lundell T."/>
            <person name="Morin E."/>
            <person name="Murat C."/>
            <person name="Riley R."/>
            <person name="Ohm R."/>
            <person name="Sun H."/>
            <person name="Tunlid A."/>
            <person name="Henrissat B."/>
            <person name="Grigoriev I.V."/>
            <person name="Hibbett D.S."/>
            <person name="Martin F."/>
        </authorList>
    </citation>
    <scope>NUCLEOTIDE SEQUENCE [LARGE SCALE GENOMIC DNA]</scope>
    <source>
        <strain evidence="3">h7</strain>
    </source>
</reference>
<name>A0A0C2YY63_HEBCY</name>
<dbReference type="GO" id="GO:0005730">
    <property type="term" value="C:nucleolus"/>
    <property type="evidence" value="ECO:0007669"/>
    <property type="project" value="TreeGrafter"/>
</dbReference>
<dbReference type="GO" id="GO:0008251">
    <property type="term" value="F:tRNA-specific adenosine deaminase activity"/>
    <property type="evidence" value="ECO:0007669"/>
    <property type="project" value="TreeGrafter"/>
</dbReference>
<protein>
    <recommendedName>
        <fullName evidence="1">A to I editase domain-containing protein</fullName>
    </recommendedName>
</protein>
<evidence type="ECO:0000313" key="3">
    <source>
        <dbReference type="Proteomes" id="UP000053424"/>
    </source>
</evidence>
<dbReference type="GO" id="GO:0003725">
    <property type="term" value="F:double-stranded RNA binding"/>
    <property type="evidence" value="ECO:0007669"/>
    <property type="project" value="TreeGrafter"/>
</dbReference>
<reference evidence="2 3" key="1">
    <citation type="submission" date="2014-04" db="EMBL/GenBank/DDBJ databases">
        <authorList>
            <consortium name="DOE Joint Genome Institute"/>
            <person name="Kuo A."/>
            <person name="Gay G."/>
            <person name="Dore J."/>
            <person name="Kohler A."/>
            <person name="Nagy L.G."/>
            <person name="Floudas D."/>
            <person name="Copeland A."/>
            <person name="Barry K.W."/>
            <person name="Cichocki N."/>
            <person name="Veneault-Fourrey C."/>
            <person name="LaButti K."/>
            <person name="Lindquist E.A."/>
            <person name="Lipzen A."/>
            <person name="Lundell T."/>
            <person name="Morin E."/>
            <person name="Murat C."/>
            <person name="Sun H."/>
            <person name="Tunlid A."/>
            <person name="Henrissat B."/>
            <person name="Grigoriev I.V."/>
            <person name="Hibbett D.S."/>
            <person name="Martin F."/>
            <person name="Nordberg H.P."/>
            <person name="Cantor M.N."/>
            <person name="Hua S.X."/>
        </authorList>
    </citation>
    <scope>NUCLEOTIDE SEQUENCE [LARGE SCALE GENOMIC DNA]</scope>
    <source>
        <strain evidence="3">h7</strain>
    </source>
</reference>
<evidence type="ECO:0000259" key="1">
    <source>
        <dbReference type="PROSITE" id="PS50141"/>
    </source>
</evidence>
<dbReference type="SMART" id="SM00552">
    <property type="entry name" value="ADEAMc"/>
    <property type="match status" value="1"/>
</dbReference>
<dbReference type="GO" id="GO:0003726">
    <property type="term" value="F:double-stranded RNA adenosine deaminase activity"/>
    <property type="evidence" value="ECO:0007669"/>
    <property type="project" value="TreeGrafter"/>
</dbReference>
<keyword evidence="3" id="KW-1185">Reference proteome</keyword>
<dbReference type="HOGENOM" id="CLU_005382_5_1_1"/>
<feature type="domain" description="A to I editase" evidence="1">
    <location>
        <begin position="60"/>
        <end position="400"/>
    </location>
</feature>
<dbReference type="PANTHER" id="PTHR10910:SF62">
    <property type="entry name" value="AT07585P-RELATED"/>
    <property type="match status" value="1"/>
</dbReference>
<dbReference type="GO" id="GO:0006396">
    <property type="term" value="P:RNA processing"/>
    <property type="evidence" value="ECO:0007669"/>
    <property type="project" value="InterPro"/>
</dbReference>
<sequence>MHPDLVGQNVYNDAVLKITSLYSSFSYVPQHSQWTILASFFLVRHDDAHSGSGGEIKVISLATGTKCLPVQRLSSSRGEVVHDSHAEVLARRCALRWFLEEISRVHSQEGPCGTSSWIIRRSNGKYALQEGVKLNLYISTVPCGDASMQLLASVQDEDMAALKNSSVFPDLCATAASRGRDNYARLGVLRTKPGRADSPPTSCMSCSDKIARWNVLGIQGALGSWFLEPLYIDTVIIGEVPLDAQPSVKGDCERGLWKRLGNIQGLPEGFSVNEPEIHFTSIPFAHSRSVLGSSTSCNESLCWTSDSNNFEVIINGFKRGVSPKHRHREKSRPRVSKMAILQLYKEVLQTLDQWHTSLDHVSYLDLKLLSKEYQRAKTKLMGKGGPFEGWIFSGTEWQRFNINEEALP</sequence>
<dbReference type="InterPro" id="IPR002466">
    <property type="entry name" value="A_deamin"/>
</dbReference>
<dbReference type="GO" id="GO:0005737">
    <property type="term" value="C:cytoplasm"/>
    <property type="evidence" value="ECO:0007669"/>
    <property type="project" value="TreeGrafter"/>
</dbReference>
<organism evidence="2 3">
    <name type="scientific">Hebeloma cylindrosporum</name>
    <dbReference type="NCBI Taxonomy" id="76867"/>
    <lineage>
        <taxon>Eukaryota</taxon>
        <taxon>Fungi</taxon>
        <taxon>Dikarya</taxon>
        <taxon>Basidiomycota</taxon>
        <taxon>Agaricomycotina</taxon>
        <taxon>Agaricomycetes</taxon>
        <taxon>Agaricomycetidae</taxon>
        <taxon>Agaricales</taxon>
        <taxon>Agaricineae</taxon>
        <taxon>Hymenogastraceae</taxon>
        <taxon>Hebeloma</taxon>
    </lineage>
</organism>
<dbReference type="PANTHER" id="PTHR10910">
    <property type="entry name" value="EUKARYOTE SPECIFIC DSRNA BINDING PROTEIN"/>
    <property type="match status" value="1"/>
</dbReference>
<dbReference type="PROSITE" id="PS50141">
    <property type="entry name" value="A_DEAMIN_EDITASE"/>
    <property type="match status" value="1"/>
</dbReference>
<dbReference type="OrthoDB" id="10268011at2759"/>
<dbReference type="AlphaFoldDB" id="A0A0C2YY63"/>
<dbReference type="EMBL" id="KN831771">
    <property type="protein sequence ID" value="KIM45922.1"/>
    <property type="molecule type" value="Genomic_DNA"/>
</dbReference>
<proteinExistence type="predicted"/>
<accession>A0A0C2YY63</accession>
<evidence type="ECO:0000313" key="2">
    <source>
        <dbReference type="EMBL" id="KIM45922.1"/>
    </source>
</evidence>
<gene>
    <name evidence="2" type="ORF">M413DRAFT_23732</name>
</gene>
<dbReference type="Proteomes" id="UP000053424">
    <property type="component" value="Unassembled WGS sequence"/>
</dbReference>
<dbReference type="Pfam" id="PF02137">
    <property type="entry name" value="A_deamin"/>
    <property type="match status" value="1"/>
</dbReference>